<feature type="domain" description="DUF4365" evidence="1">
    <location>
        <begin position="38"/>
        <end position="112"/>
    </location>
</feature>
<protein>
    <submittedName>
        <fullName evidence="2">DUF4365 domain-containing protein</fullName>
    </submittedName>
</protein>
<evidence type="ECO:0000259" key="1">
    <source>
        <dbReference type="Pfam" id="PF14280"/>
    </source>
</evidence>
<name>A0A1D9G8B1_MOOP1</name>
<sequence length="165" mass="19057">MDKKEVIGQRGESIFIVLITRKHPTRGYLFDHPRFLGDKKRTIDFYVELFHDESLIPFFFVQVKSTSEGYTVKEHRLKVQVTATDIKRLAAYPAPTYIVGIDESRERGYIVSANGECQTGFSSLCTDYPLNPDKLALLWDEVAAYWTSSTYPAFRSAFCDPKWRQ</sequence>
<accession>A0A1D9G8B1</accession>
<evidence type="ECO:0000313" key="3">
    <source>
        <dbReference type="Proteomes" id="UP000176944"/>
    </source>
</evidence>
<gene>
    <name evidence="2" type="ORF">BJP36_32120</name>
</gene>
<evidence type="ECO:0000313" key="2">
    <source>
        <dbReference type="EMBL" id="AOY83879.1"/>
    </source>
</evidence>
<dbReference type="EMBL" id="CP017708">
    <property type="protein sequence ID" value="AOY83879.1"/>
    <property type="molecule type" value="Genomic_DNA"/>
</dbReference>
<dbReference type="Proteomes" id="UP000176944">
    <property type="component" value="Chromosome"/>
</dbReference>
<dbReference type="AlphaFoldDB" id="A0A1D9G8B1"/>
<proteinExistence type="predicted"/>
<organism evidence="2 3">
    <name type="scientific">Moorena producens (strain JHB)</name>
    <dbReference type="NCBI Taxonomy" id="1454205"/>
    <lineage>
        <taxon>Bacteria</taxon>
        <taxon>Bacillati</taxon>
        <taxon>Cyanobacteriota</taxon>
        <taxon>Cyanophyceae</taxon>
        <taxon>Coleofasciculales</taxon>
        <taxon>Coleofasciculaceae</taxon>
        <taxon>Moorena</taxon>
    </lineage>
</organism>
<reference evidence="3" key="1">
    <citation type="submission" date="2016-10" db="EMBL/GenBank/DDBJ databases">
        <title>Comparative genomics uncovers the prolific and rare metabolic potential of the cyanobacterial genus Moorea.</title>
        <authorList>
            <person name="Leao T."/>
            <person name="Castelao G."/>
            <person name="Korobeynikov A."/>
            <person name="Monroe E.A."/>
            <person name="Podell S."/>
            <person name="Glukhov E."/>
            <person name="Allen E."/>
            <person name="Gerwick W.H."/>
            <person name="Gerwick L."/>
        </authorList>
    </citation>
    <scope>NUCLEOTIDE SEQUENCE [LARGE SCALE GENOMIC DNA]</scope>
    <source>
        <strain evidence="3">JHB</strain>
    </source>
</reference>
<dbReference type="Pfam" id="PF14280">
    <property type="entry name" value="DUF4365"/>
    <property type="match status" value="1"/>
</dbReference>
<dbReference type="InterPro" id="IPR025375">
    <property type="entry name" value="DUF4365"/>
</dbReference>